<organism evidence="1 2">
    <name type="scientific">Dermacentor silvarum</name>
    <name type="common">Tick</name>
    <dbReference type="NCBI Taxonomy" id="543639"/>
    <lineage>
        <taxon>Eukaryota</taxon>
        <taxon>Metazoa</taxon>
        <taxon>Ecdysozoa</taxon>
        <taxon>Arthropoda</taxon>
        <taxon>Chelicerata</taxon>
        <taxon>Arachnida</taxon>
        <taxon>Acari</taxon>
        <taxon>Parasitiformes</taxon>
        <taxon>Ixodida</taxon>
        <taxon>Ixodoidea</taxon>
        <taxon>Ixodidae</taxon>
        <taxon>Rhipicephalinae</taxon>
        <taxon>Dermacentor</taxon>
    </lineage>
</organism>
<keyword evidence="2" id="KW-1185">Reference proteome</keyword>
<evidence type="ECO:0000313" key="1">
    <source>
        <dbReference type="EMBL" id="KAH7979280.1"/>
    </source>
</evidence>
<reference evidence="1" key="1">
    <citation type="submission" date="2020-05" db="EMBL/GenBank/DDBJ databases">
        <title>Large-scale comparative analyses of tick genomes elucidate their genetic diversity and vector capacities.</title>
        <authorList>
            <person name="Jia N."/>
            <person name="Wang J."/>
            <person name="Shi W."/>
            <person name="Du L."/>
            <person name="Sun Y."/>
            <person name="Zhan W."/>
            <person name="Jiang J."/>
            <person name="Wang Q."/>
            <person name="Zhang B."/>
            <person name="Ji P."/>
            <person name="Sakyi L.B."/>
            <person name="Cui X."/>
            <person name="Yuan T."/>
            <person name="Jiang B."/>
            <person name="Yang W."/>
            <person name="Lam T.T.-Y."/>
            <person name="Chang Q."/>
            <person name="Ding S."/>
            <person name="Wang X."/>
            <person name="Zhu J."/>
            <person name="Ruan X."/>
            <person name="Zhao L."/>
            <person name="Wei J."/>
            <person name="Que T."/>
            <person name="Du C."/>
            <person name="Cheng J."/>
            <person name="Dai P."/>
            <person name="Han X."/>
            <person name="Huang E."/>
            <person name="Gao Y."/>
            <person name="Liu J."/>
            <person name="Shao H."/>
            <person name="Ye R."/>
            <person name="Li L."/>
            <person name="Wei W."/>
            <person name="Wang X."/>
            <person name="Wang C."/>
            <person name="Yang T."/>
            <person name="Huo Q."/>
            <person name="Li W."/>
            <person name="Guo W."/>
            <person name="Chen H."/>
            <person name="Zhou L."/>
            <person name="Ni X."/>
            <person name="Tian J."/>
            <person name="Zhou Y."/>
            <person name="Sheng Y."/>
            <person name="Liu T."/>
            <person name="Pan Y."/>
            <person name="Xia L."/>
            <person name="Li J."/>
            <person name="Zhao F."/>
            <person name="Cao W."/>
        </authorList>
    </citation>
    <scope>NUCLEOTIDE SEQUENCE</scope>
    <source>
        <strain evidence="1">Dsil-2018</strain>
    </source>
</reference>
<sequence>MKRLSAALTLRRAISTAVYAASAVAPDKCYSLTMPWNDFHQVRVLAADGLHPSFEGVALMASHIKQLCFRKSADVASTSWLDHMPSCHAEPPYPGLLHRNY</sequence>
<gene>
    <name evidence="1" type="ORF">HPB49_008953</name>
</gene>
<proteinExistence type="predicted"/>
<dbReference type="Proteomes" id="UP000821865">
    <property type="component" value="Chromosome 1"/>
</dbReference>
<accession>A0ACB8DYD7</accession>
<comment type="caution">
    <text evidence="1">The sequence shown here is derived from an EMBL/GenBank/DDBJ whole genome shotgun (WGS) entry which is preliminary data.</text>
</comment>
<protein>
    <submittedName>
        <fullName evidence="1">Uncharacterized protein</fullName>
    </submittedName>
</protein>
<evidence type="ECO:0000313" key="2">
    <source>
        <dbReference type="Proteomes" id="UP000821865"/>
    </source>
</evidence>
<name>A0ACB8DYD7_DERSI</name>
<dbReference type="EMBL" id="CM023470">
    <property type="protein sequence ID" value="KAH7979280.1"/>
    <property type="molecule type" value="Genomic_DNA"/>
</dbReference>